<gene>
    <name evidence="2" type="ORF">CSSPJE1EN2_LOCUS24403</name>
</gene>
<keyword evidence="1" id="KW-0812">Transmembrane</keyword>
<dbReference type="Proteomes" id="UP001497522">
    <property type="component" value="Chromosome 9"/>
</dbReference>
<keyword evidence="1" id="KW-0472">Membrane</keyword>
<sequence length="101" mass="11021">MGTAVLGILIMQTKQLLTDESTATPRCLHAVDLKDPMAVIGTVFWGTSMNACCLGISIVLRMVVFTPGVRQPFLAVQAAQLMSETNWWRPRATPLDIMAAM</sequence>
<protein>
    <submittedName>
        <fullName evidence="2">Uncharacterized protein</fullName>
    </submittedName>
</protein>
<keyword evidence="1" id="KW-1133">Transmembrane helix</keyword>
<evidence type="ECO:0000256" key="1">
    <source>
        <dbReference type="SAM" id="Phobius"/>
    </source>
</evidence>
<reference evidence="2" key="1">
    <citation type="submission" date="2024-03" db="EMBL/GenBank/DDBJ databases">
        <authorList>
            <consortium name="ELIXIR-Norway"/>
            <consortium name="Elixir Norway"/>
        </authorList>
    </citation>
    <scope>NUCLEOTIDE SEQUENCE</scope>
</reference>
<dbReference type="EMBL" id="OZ023710">
    <property type="protein sequence ID" value="CAK9883152.1"/>
    <property type="molecule type" value="Genomic_DNA"/>
</dbReference>
<proteinExistence type="predicted"/>
<name>A0ABP1C2W8_9BRYO</name>
<organism evidence="2 3">
    <name type="scientific">Sphagnum jensenii</name>
    <dbReference type="NCBI Taxonomy" id="128206"/>
    <lineage>
        <taxon>Eukaryota</taxon>
        <taxon>Viridiplantae</taxon>
        <taxon>Streptophyta</taxon>
        <taxon>Embryophyta</taxon>
        <taxon>Bryophyta</taxon>
        <taxon>Sphagnophytina</taxon>
        <taxon>Sphagnopsida</taxon>
        <taxon>Sphagnales</taxon>
        <taxon>Sphagnaceae</taxon>
        <taxon>Sphagnum</taxon>
    </lineage>
</organism>
<evidence type="ECO:0000313" key="2">
    <source>
        <dbReference type="EMBL" id="CAK9883152.1"/>
    </source>
</evidence>
<accession>A0ABP1C2W8</accession>
<evidence type="ECO:0000313" key="3">
    <source>
        <dbReference type="Proteomes" id="UP001497522"/>
    </source>
</evidence>
<feature type="transmembrane region" description="Helical" evidence="1">
    <location>
        <begin position="43"/>
        <end position="64"/>
    </location>
</feature>
<keyword evidence="3" id="KW-1185">Reference proteome</keyword>